<proteinExistence type="predicted"/>
<gene>
    <name evidence="2" type="ORF">NEE01_10525</name>
</gene>
<dbReference type="PANTHER" id="PTHR43372:SF4">
    <property type="entry name" value="FATTY-ACID AMIDE HYDROLASE 2"/>
    <property type="match status" value="1"/>
</dbReference>
<protein>
    <submittedName>
        <fullName evidence="2">Amidase family protein</fullName>
    </submittedName>
</protein>
<sequence>MTERSALETAAAVRAGETSALLETEAAIARIEARDAALNAVVVRDFDRARAAAAALDQRIKHGFDAPLLGVPMTVKESYDIAGLKTTWGFEAQRNFTAQDDAVLVKRLKAAGVIVLGKTNVPVGLADLQSNNPIYGRTLNPHDHTRSAGGSSGGAAVALASRMVPLEIGSDIGGSIRTPAAFNGVWGLKPTFDLLSSTGHHFPGSDGARVALGVCGPMARNADDLVVALDVLADHPVAPAAPREAGAWRILILADHPEATLSAEMRAALQAVGDAFADAGAKVDYRSDLLPDLAQQHRHYMHMLNIAMTRGAAMGDRPVPTLAEWFDLGDHQARNMRQWATLFGDYDAVIAPMFATTAFPHDDTPLAQRRLTIDGEDTSFGAQFAWPGLATFPMLPATSVPVATGKDGLPIGVQVITDRYQDHLSIAAARAAHNLIWSK</sequence>
<dbReference type="GO" id="GO:0012505">
    <property type="term" value="C:endomembrane system"/>
    <property type="evidence" value="ECO:0007669"/>
    <property type="project" value="TreeGrafter"/>
</dbReference>
<organism evidence="2 3">
    <name type="scientific">Sphingomonas lycopersici</name>
    <dbReference type="NCBI Taxonomy" id="2951807"/>
    <lineage>
        <taxon>Bacteria</taxon>
        <taxon>Pseudomonadati</taxon>
        <taxon>Pseudomonadota</taxon>
        <taxon>Alphaproteobacteria</taxon>
        <taxon>Sphingomonadales</taxon>
        <taxon>Sphingomonadaceae</taxon>
        <taxon>Sphingomonas</taxon>
    </lineage>
</organism>
<evidence type="ECO:0000313" key="3">
    <source>
        <dbReference type="Proteomes" id="UP001165565"/>
    </source>
</evidence>
<dbReference type="Gene3D" id="3.90.1300.10">
    <property type="entry name" value="Amidase signature (AS) domain"/>
    <property type="match status" value="1"/>
</dbReference>
<dbReference type="SUPFAM" id="SSF75304">
    <property type="entry name" value="Amidase signature (AS) enzymes"/>
    <property type="match status" value="1"/>
</dbReference>
<dbReference type="AlphaFoldDB" id="A0AA42CUA2"/>
<dbReference type="PANTHER" id="PTHR43372">
    <property type="entry name" value="FATTY-ACID AMIDE HYDROLASE"/>
    <property type="match status" value="1"/>
</dbReference>
<dbReference type="RefSeq" id="WP_265268892.1">
    <property type="nucleotide sequence ID" value="NZ_JANFAV010000006.1"/>
</dbReference>
<keyword evidence="3" id="KW-1185">Reference proteome</keyword>
<dbReference type="Pfam" id="PF01425">
    <property type="entry name" value="Amidase"/>
    <property type="match status" value="2"/>
</dbReference>
<dbReference type="EMBL" id="JANFAV010000006">
    <property type="protein sequence ID" value="MCW6535221.1"/>
    <property type="molecule type" value="Genomic_DNA"/>
</dbReference>
<feature type="domain" description="Amidase" evidence="1">
    <location>
        <begin position="24"/>
        <end position="300"/>
    </location>
</feature>
<accession>A0AA42CUA2</accession>
<evidence type="ECO:0000259" key="1">
    <source>
        <dbReference type="Pfam" id="PF01425"/>
    </source>
</evidence>
<name>A0AA42CUA2_9SPHN</name>
<dbReference type="InterPro" id="IPR023631">
    <property type="entry name" value="Amidase_dom"/>
</dbReference>
<reference evidence="2" key="1">
    <citation type="submission" date="2022-06" db="EMBL/GenBank/DDBJ databases">
        <title>Sphingomonas sp. nov. isolated from rhizosphere soil of tomato.</title>
        <authorList>
            <person name="Dong H."/>
            <person name="Gao R."/>
        </authorList>
    </citation>
    <scope>NUCLEOTIDE SEQUENCE</scope>
    <source>
        <strain evidence="2">MMSM24</strain>
    </source>
</reference>
<evidence type="ECO:0000313" key="2">
    <source>
        <dbReference type="EMBL" id="MCW6535221.1"/>
    </source>
</evidence>
<dbReference type="InterPro" id="IPR036928">
    <property type="entry name" value="AS_sf"/>
</dbReference>
<feature type="domain" description="Amidase" evidence="1">
    <location>
        <begin position="332"/>
        <end position="423"/>
    </location>
</feature>
<dbReference type="InterPro" id="IPR052739">
    <property type="entry name" value="FAAH2"/>
</dbReference>
<comment type="caution">
    <text evidence="2">The sequence shown here is derived from an EMBL/GenBank/DDBJ whole genome shotgun (WGS) entry which is preliminary data.</text>
</comment>
<dbReference type="Proteomes" id="UP001165565">
    <property type="component" value="Unassembled WGS sequence"/>
</dbReference>